<dbReference type="Proteomes" id="UP000809789">
    <property type="component" value="Unassembled WGS sequence"/>
</dbReference>
<feature type="compositionally biased region" description="Basic and acidic residues" evidence="1">
    <location>
        <begin position="745"/>
        <end position="757"/>
    </location>
</feature>
<feature type="region of interest" description="Disordered" evidence="1">
    <location>
        <begin position="856"/>
        <end position="916"/>
    </location>
</feature>
<proteinExistence type="predicted"/>
<dbReference type="AlphaFoldDB" id="A0A8K0L6V3"/>
<feature type="region of interest" description="Disordered" evidence="1">
    <location>
        <begin position="36"/>
        <end position="179"/>
    </location>
</feature>
<gene>
    <name evidence="2" type="ORF">KVT40_001911</name>
</gene>
<feature type="compositionally biased region" description="Polar residues" evidence="1">
    <location>
        <begin position="794"/>
        <end position="808"/>
    </location>
</feature>
<name>A0A8K0L6V3_9PEZI</name>
<keyword evidence="3" id="KW-1185">Reference proteome</keyword>
<evidence type="ECO:0000313" key="2">
    <source>
        <dbReference type="EMBL" id="KAG8630292.1"/>
    </source>
</evidence>
<feature type="compositionally biased region" description="Acidic residues" evidence="1">
    <location>
        <begin position="907"/>
        <end position="916"/>
    </location>
</feature>
<protein>
    <submittedName>
        <fullName evidence="2">Uncharacterized protein</fullName>
    </submittedName>
</protein>
<feature type="compositionally biased region" description="Polar residues" evidence="1">
    <location>
        <begin position="37"/>
        <end position="46"/>
    </location>
</feature>
<feature type="compositionally biased region" description="Basic and acidic residues" evidence="1">
    <location>
        <begin position="204"/>
        <end position="225"/>
    </location>
</feature>
<comment type="caution">
    <text evidence="2">The sequence shown here is derived from an EMBL/GenBank/DDBJ whole genome shotgun (WGS) entry which is preliminary data.</text>
</comment>
<evidence type="ECO:0000313" key="3">
    <source>
        <dbReference type="Proteomes" id="UP000809789"/>
    </source>
</evidence>
<sequence>MPQSGEQDIPWTASRCLRLLRPITSRIEPLQKLVVSRKSNQCGSQNFDRESSSSPEDQDAFMSSPLPRGDPTWVPKGPADFTRTYSARHRRQHVKVSTAQKLSAPAAVPAAGPTLPTPYRQSAVPDLDVSSGESARTDMDESNENKGASRRRSKLSQGRSGDPRLVSTPKSRQRANLRGGILDALKTVLERTQVMETSMAELSPESRRQVGNKHDTSRAIQDTDHPSSAASQQPGFGIHESQHPSRQTKRSLPDRHQSRKDCTSEYGAPSLFDICVRKVPELIEQEQHQRQIDKEDNGDSNVACEIYDDLECLGSTVASYPPLRKVVRAHALHLVIGLFREGTLTELSFHHVVTSLVDRATRSELHRFLDTVSDLLEINDAMDVTDAVSVWPPEDPIMMLPGWLIGRYFSTWHLGSQDQSLHGFSRSEWSNWLAHICRKFARETQGESLVGLEEILAACGVPEVREDGSTSWDKKSGVSFGGPNIRLIAANLEQPLVILASMALLGLKAPFDDLKYAKALSITTAFRVATIRVFKDLDTIAHVSGGAGSDAGWKPLTTKLLTLTMVLQSTAQESTDAYTNLDPNCIIRAMRRVWFPKQDWRADRSRLQYSLDALHSVAVCVGMNDRDRAADALYDCVRPLMDIAYGCEEGSASFLRELCVESTRRMAKSYNLPKARRIARDIDEECEALGEKIAKSKWEEADLHDPLRKQRHYMYDDGLREWIAYSPPRPKAVVVSHKRPSSTTDDGRPSKTRKTDPDVDDSGYASGSVSSETPPRGRRKALVPSSPDELGPNWTPSRLHLSSTSPMNDTEETSRHESCPTQVATPAVDTINSNDVEPANDGPDELALDVRQYRPRSSARVVSTGSPQDPIVVDSEGDIVPTPRVRPRVPNTALPVGRFGNPIIMHDEDDDIDELG</sequence>
<feature type="compositionally biased region" description="Basic and acidic residues" evidence="1">
    <location>
        <begin position="251"/>
        <end position="263"/>
    </location>
</feature>
<dbReference type="EMBL" id="JAESVG020000002">
    <property type="protein sequence ID" value="KAG8630292.1"/>
    <property type="molecule type" value="Genomic_DNA"/>
</dbReference>
<feature type="region of interest" description="Disordered" evidence="1">
    <location>
        <begin position="731"/>
        <end position="822"/>
    </location>
</feature>
<accession>A0A8K0L6V3</accession>
<organism evidence="2 3">
    <name type="scientific">Elsinoe batatas</name>
    <dbReference type="NCBI Taxonomy" id="2601811"/>
    <lineage>
        <taxon>Eukaryota</taxon>
        <taxon>Fungi</taxon>
        <taxon>Dikarya</taxon>
        <taxon>Ascomycota</taxon>
        <taxon>Pezizomycotina</taxon>
        <taxon>Dothideomycetes</taxon>
        <taxon>Dothideomycetidae</taxon>
        <taxon>Myriangiales</taxon>
        <taxon>Elsinoaceae</taxon>
        <taxon>Elsinoe</taxon>
    </lineage>
</organism>
<feature type="region of interest" description="Disordered" evidence="1">
    <location>
        <begin position="197"/>
        <end position="265"/>
    </location>
</feature>
<dbReference type="OrthoDB" id="4159838at2759"/>
<reference evidence="2" key="1">
    <citation type="submission" date="2021-07" db="EMBL/GenBank/DDBJ databases">
        <title>Elsinoe batatas strain:CRI-CJ2 Genome sequencing and assembly.</title>
        <authorList>
            <person name="Huang L."/>
        </authorList>
    </citation>
    <scope>NUCLEOTIDE SEQUENCE</scope>
    <source>
        <strain evidence="2">CRI-CJ2</strain>
    </source>
</reference>
<evidence type="ECO:0000256" key="1">
    <source>
        <dbReference type="SAM" id="MobiDB-lite"/>
    </source>
</evidence>